<dbReference type="PRINTS" id="PR01338">
    <property type="entry name" value="TYPE3OMKPROT"/>
</dbReference>
<evidence type="ECO:0000256" key="1">
    <source>
        <dbReference type="ARBA" id="ARBA00004459"/>
    </source>
</evidence>
<keyword evidence="8 10" id="KW-0998">Cell outer membrane</keyword>
<keyword evidence="4 10" id="KW-0732">Signal</keyword>
<comment type="similarity">
    <text evidence="2 10">Belongs to the YscJ lipoprotein family.</text>
</comment>
<evidence type="ECO:0000256" key="9">
    <source>
        <dbReference type="ARBA" id="ARBA00023288"/>
    </source>
</evidence>
<keyword evidence="6 10" id="KW-0472">Membrane</keyword>
<dbReference type="InterPro" id="IPR043427">
    <property type="entry name" value="YscJ/FliF"/>
</dbReference>
<protein>
    <recommendedName>
        <fullName evidence="10">Lipoprotein</fullName>
    </recommendedName>
</protein>
<dbReference type="Gene3D" id="3.30.70.1530">
    <property type="entry name" value="Hypothetical protein rpa1041"/>
    <property type="match status" value="1"/>
</dbReference>
<keyword evidence="10" id="KW-0812">Transmembrane</keyword>
<evidence type="ECO:0000256" key="2">
    <source>
        <dbReference type="ARBA" id="ARBA00009509"/>
    </source>
</evidence>
<reference evidence="12" key="1">
    <citation type="submission" date="2021-04" db="EMBL/GenBank/DDBJ databases">
        <title>Genome sequence of Serratia sp. arafor3.</title>
        <authorList>
            <person name="Besaury L."/>
        </authorList>
    </citation>
    <scope>NUCLEOTIDE SEQUENCE</scope>
    <source>
        <strain evidence="12">Arafor3</strain>
    </source>
</reference>
<dbReference type="PANTHER" id="PTHR30046:SF3">
    <property type="entry name" value="SECRETION SYSTEM APPARATUS LIPOPROTEIN SSAJ"/>
    <property type="match status" value="1"/>
</dbReference>
<dbReference type="EMBL" id="JAGQDC010000004">
    <property type="protein sequence ID" value="MCL1028778.1"/>
    <property type="molecule type" value="Genomic_DNA"/>
</dbReference>
<dbReference type="NCBIfam" id="NF011852">
    <property type="entry name" value="PRK15324.1"/>
    <property type="match status" value="1"/>
</dbReference>
<feature type="transmembrane region" description="Helical" evidence="10">
    <location>
        <begin position="209"/>
        <end position="230"/>
    </location>
</feature>
<evidence type="ECO:0000313" key="13">
    <source>
        <dbReference type="Proteomes" id="UP001165275"/>
    </source>
</evidence>
<evidence type="ECO:0000259" key="11">
    <source>
        <dbReference type="Pfam" id="PF01514"/>
    </source>
</evidence>
<sequence>MKKYIFIIPALLFLLTGCKQQELLKGLDQGQANEVVALLQHNNIRATKSMVNKEGYIINVDPTDFAAAVDLMNIYQLPARPRVEIAQMFPSDSLVSSPVAERARLYSAIEQRLEQSLLNLQGVVSTRVHVSYELNASEARNKSLPVHISSLLKYDESIKDATLLINDAKRFIKNSFNNVEYDNISVVVSRIPDIQRISADAPIDKGVPLTVWISIIAGGILFMISITFIVMNSRYQHRIPGRLKKYIPVHKLNESGHSRETTETGDAPTKN</sequence>
<evidence type="ECO:0000256" key="8">
    <source>
        <dbReference type="ARBA" id="ARBA00023237"/>
    </source>
</evidence>
<dbReference type="InterPro" id="IPR003282">
    <property type="entry name" value="T3SS_SctJ"/>
</dbReference>
<keyword evidence="3" id="KW-0813">Transport</keyword>
<evidence type="ECO:0000256" key="4">
    <source>
        <dbReference type="ARBA" id="ARBA00022729"/>
    </source>
</evidence>
<dbReference type="InterPro" id="IPR006182">
    <property type="entry name" value="FliF_N_dom"/>
</dbReference>
<keyword evidence="10" id="KW-1133">Transmembrane helix</keyword>
<evidence type="ECO:0000256" key="3">
    <source>
        <dbReference type="ARBA" id="ARBA00022448"/>
    </source>
</evidence>
<dbReference type="Gene3D" id="3.30.300.30">
    <property type="match status" value="1"/>
</dbReference>
<evidence type="ECO:0000313" key="12">
    <source>
        <dbReference type="EMBL" id="MCL1028778.1"/>
    </source>
</evidence>
<dbReference type="PANTHER" id="PTHR30046">
    <property type="entry name" value="FLAGELLAR M-RING PROTEIN"/>
    <property type="match status" value="1"/>
</dbReference>
<organism evidence="12 13">
    <name type="scientific">Serratia silvae</name>
    <dbReference type="NCBI Taxonomy" id="2824122"/>
    <lineage>
        <taxon>Bacteria</taxon>
        <taxon>Pseudomonadati</taxon>
        <taxon>Pseudomonadota</taxon>
        <taxon>Gammaproteobacteria</taxon>
        <taxon>Enterobacterales</taxon>
        <taxon>Yersiniaceae</taxon>
        <taxon>Serratia</taxon>
    </lineage>
</organism>
<evidence type="ECO:0000256" key="6">
    <source>
        <dbReference type="ARBA" id="ARBA00023136"/>
    </source>
</evidence>
<dbReference type="Proteomes" id="UP001165275">
    <property type="component" value="Unassembled WGS sequence"/>
</dbReference>
<evidence type="ECO:0000256" key="10">
    <source>
        <dbReference type="RuleBase" id="RU364102"/>
    </source>
</evidence>
<dbReference type="Pfam" id="PF01514">
    <property type="entry name" value="YscJ_FliF"/>
    <property type="match status" value="1"/>
</dbReference>
<name>A0ABT0K9R8_9GAMM</name>
<keyword evidence="5" id="KW-0653">Protein transport</keyword>
<gene>
    <name evidence="12" type="ORF">KAJ71_07035</name>
</gene>
<dbReference type="RefSeq" id="WP_248945060.1">
    <property type="nucleotide sequence ID" value="NZ_CBCSGY010000005.1"/>
</dbReference>
<proteinExistence type="inferred from homology"/>
<dbReference type="NCBIfam" id="TIGR02544">
    <property type="entry name" value="III_secr_YscJ"/>
    <property type="match status" value="1"/>
</dbReference>
<comment type="caution">
    <text evidence="12">The sequence shown here is derived from an EMBL/GenBank/DDBJ whole genome shotgun (WGS) entry which is preliminary data.</text>
</comment>
<keyword evidence="7 10" id="KW-0564">Palmitate</keyword>
<dbReference type="PROSITE" id="PS51257">
    <property type="entry name" value="PROKAR_LIPOPROTEIN"/>
    <property type="match status" value="1"/>
</dbReference>
<dbReference type="InterPro" id="IPR045851">
    <property type="entry name" value="AMP-bd_C_sf"/>
</dbReference>
<evidence type="ECO:0000256" key="7">
    <source>
        <dbReference type="ARBA" id="ARBA00023139"/>
    </source>
</evidence>
<keyword evidence="13" id="KW-1185">Reference proteome</keyword>
<feature type="domain" description="Flagellar M-ring N-terminal" evidence="11">
    <location>
        <begin position="19"/>
        <end position="187"/>
    </location>
</feature>
<accession>A0ABT0K9R8</accession>
<evidence type="ECO:0000256" key="5">
    <source>
        <dbReference type="ARBA" id="ARBA00022927"/>
    </source>
</evidence>
<keyword evidence="9 10" id="KW-0449">Lipoprotein</keyword>
<comment type="subcellular location">
    <subcellularLocation>
        <location evidence="1">Cell outer membrane</location>
        <topology evidence="1">Lipid-anchor</topology>
    </subcellularLocation>
</comment>